<evidence type="ECO:0000256" key="1">
    <source>
        <dbReference type="SAM" id="SignalP"/>
    </source>
</evidence>
<dbReference type="OrthoDB" id="7723585at2759"/>
<proteinExistence type="predicted"/>
<dbReference type="EMBL" id="OU895879">
    <property type="protein sequence ID" value="CAG9806903.1"/>
    <property type="molecule type" value="Genomic_DNA"/>
</dbReference>
<sequence length="238" mass="27742">MKVLIFVAAVLGAASMCTAITQDQVDQLMDLNFMFDILHKNYDHEINKAWTQQKHNMKVLNAQFLSRYGFNIDEMKTKEGEVLEAIEQRGEETGNPDSECIQSIRYGLTNAVGYANMNYAATVEEILFYFNQTNDSFFYPNVEIFHFQSNSFQWEILNALLEINPVADMSGLIRRLMADYYIILEMFEEAVNTLASDIREYDREFNRIRGSIFPTFQNVRDYFFFTCNSLKDSLSRCE</sequence>
<reference evidence="2" key="2">
    <citation type="submission" date="2022-10" db="EMBL/GenBank/DDBJ databases">
        <authorList>
            <consortium name="ENA_rothamsted_submissions"/>
            <consortium name="culmorum"/>
            <person name="King R."/>
        </authorList>
    </citation>
    <scope>NUCLEOTIDE SEQUENCE</scope>
</reference>
<dbReference type="AlphaFoldDB" id="A0A9N9S0H7"/>
<feature type="signal peptide" evidence="1">
    <location>
        <begin position="1"/>
        <end position="19"/>
    </location>
</feature>
<feature type="chain" id="PRO_5040442548" evidence="1">
    <location>
        <begin position="20"/>
        <end position="238"/>
    </location>
</feature>
<keyword evidence="1" id="KW-0732">Signal</keyword>
<protein>
    <submittedName>
        <fullName evidence="2">Uncharacterized protein</fullName>
    </submittedName>
</protein>
<keyword evidence="3" id="KW-1185">Reference proteome</keyword>
<gene>
    <name evidence="2" type="ORF">CHIRRI_LOCUS9757</name>
</gene>
<name>A0A9N9S0H7_9DIPT</name>
<evidence type="ECO:0000313" key="2">
    <source>
        <dbReference type="EMBL" id="CAG9806903.1"/>
    </source>
</evidence>
<accession>A0A9N9S0H7</accession>
<dbReference type="Proteomes" id="UP001153620">
    <property type="component" value="Chromosome 3"/>
</dbReference>
<organism evidence="2 3">
    <name type="scientific">Chironomus riparius</name>
    <dbReference type="NCBI Taxonomy" id="315576"/>
    <lineage>
        <taxon>Eukaryota</taxon>
        <taxon>Metazoa</taxon>
        <taxon>Ecdysozoa</taxon>
        <taxon>Arthropoda</taxon>
        <taxon>Hexapoda</taxon>
        <taxon>Insecta</taxon>
        <taxon>Pterygota</taxon>
        <taxon>Neoptera</taxon>
        <taxon>Endopterygota</taxon>
        <taxon>Diptera</taxon>
        <taxon>Nematocera</taxon>
        <taxon>Chironomoidea</taxon>
        <taxon>Chironomidae</taxon>
        <taxon>Chironominae</taxon>
        <taxon>Chironomus</taxon>
    </lineage>
</organism>
<reference evidence="2" key="1">
    <citation type="submission" date="2022-01" db="EMBL/GenBank/DDBJ databases">
        <authorList>
            <person name="King R."/>
        </authorList>
    </citation>
    <scope>NUCLEOTIDE SEQUENCE</scope>
</reference>
<evidence type="ECO:0000313" key="3">
    <source>
        <dbReference type="Proteomes" id="UP001153620"/>
    </source>
</evidence>